<evidence type="ECO:0000313" key="6">
    <source>
        <dbReference type="Proteomes" id="UP000276309"/>
    </source>
</evidence>
<keyword evidence="3 4" id="KW-0472">Membrane</keyword>
<proteinExistence type="predicted"/>
<evidence type="ECO:0000256" key="1">
    <source>
        <dbReference type="ARBA" id="ARBA00004236"/>
    </source>
</evidence>
<sequence>MTSECGTLDMRKVKIYTVLAILICTALGFWAFKDWLPAPRENNVSYKITKRWNLPEELREVSGIVWLDNHLMAAIQDEDGIIFIYNLETKLIENQIEFGENGDYEGLTIKNDDAYVVTSDGVITEIKNFKKPNFQVSTYKTPFSEKNNIESLEIDPTNNRLLLAPKDHDLGSEEGKGIYSYSLETHELNRQPVFTIAMNDPVLKRFRDNKKHKTFRPSDMAIHPITGEYYVLEGVRPKLLIIDRDGHLKNAYFLEKAMFPQPEGITFNEEGILFISSEGKGDGLGIITQLQLNDRD</sequence>
<dbReference type="Pfam" id="PF06977">
    <property type="entry name" value="SdiA-regulated"/>
    <property type="match status" value="1"/>
</dbReference>
<dbReference type="Gene3D" id="2.130.10.10">
    <property type="entry name" value="YVTN repeat-like/Quinoprotein amine dehydrogenase"/>
    <property type="match status" value="1"/>
</dbReference>
<keyword evidence="4" id="KW-0812">Transmembrane</keyword>
<keyword evidence="6" id="KW-1185">Reference proteome</keyword>
<accession>A0A3G2LA50</accession>
<evidence type="ECO:0000313" key="5">
    <source>
        <dbReference type="EMBL" id="AYN69081.1"/>
    </source>
</evidence>
<comment type="subcellular location">
    <subcellularLocation>
        <location evidence="1">Cell membrane</location>
    </subcellularLocation>
</comment>
<organism evidence="5 6">
    <name type="scientific">Euzebyella marina</name>
    <dbReference type="NCBI Taxonomy" id="1761453"/>
    <lineage>
        <taxon>Bacteria</taxon>
        <taxon>Pseudomonadati</taxon>
        <taxon>Bacteroidota</taxon>
        <taxon>Flavobacteriia</taxon>
        <taxon>Flavobacteriales</taxon>
        <taxon>Flavobacteriaceae</taxon>
        <taxon>Euzebyella</taxon>
    </lineage>
</organism>
<feature type="transmembrane region" description="Helical" evidence="4">
    <location>
        <begin position="15"/>
        <end position="32"/>
    </location>
</feature>
<reference evidence="5 6" key="1">
    <citation type="submission" date="2018-08" db="EMBL/GenBank/DDBJ databases">
        <title>The reduced genetic potential of extracellular carbohydrate catabolism in Euzebyella marina RN62, a Flavobacteriia bacterium isolated from the hadal water.</title>
        <authorList>
            <person name="Xue C."/>
        </authorList>
    </citation>
    <scope>NUCLEOTIDE SEQUENCE [LARGE SCALE GENOMIC DNA]</scope>
    <source>
        <strain evidence="5 6">RN62</strain>
    </source>
</reference>
<keyword evidence="2" id="KW-1003">Cell membrane</keyword>
<evidence type="ECO:0008006" key="7">
    <source>
        <dbReference type="Google" id="ProtNLM"/>
    </source>
</evidence>
<dbReference type="OrthoDB" id="5292493at2"/>
<dbReference type="Proteomes" id="UP000276309">
    <property type="component" value="Chromosome"/>
</dbReference>
<dbReference type="GO" id="GO:0005886">
    <property type="term" value="C:plasma membrane"/>
    <property type="evidence" value="ECO:0007669"/>
    <property type="project" value="UniProtKB-SubCell"/>
</dbReference>
<evidence type="ECO:0000256" key="3">
    <source>
        <dbReference type="ARBA" id="ARBA00023136"/>
    </source>
</evidence>
<dbReference type="KEGG" id="emar:D1013_17695"/>
<name>A0A3G2LA50_9FLAO</name>
<keyword evidence="4" id="KW-1133">Transmembrane helix</keyword>
<dbReference type="InterPro" id="IPR009722">
    <property type="entry name" value="YjiK/CarP"/>
</dbReference>
<dbReference type="AlphaFoldDB" id="A0A3G2LA50"/>
<evidence type="ECO:0000256" key="2">
    <source>
        <dbReference type="ARBA" id="ARBA00022475"/>
    </source>
</evidence>
<dbReference type="RefSeq" id="WP_121850088.1">
    <property type="nucleotide sequence ID" value="NZ_CP032050.1"/>
</dbReference>
<dbReference type="InterPro" id="IPR015943">
    <property type="entry name" value="WD40/YVTN_repeat-like_dom_sf"/>
</dbReference>
<dbReference type="SUPFAM" id="SSF101898">
    <property type="entry name" value="NHL repeat"/>
    <property type="match status" value="1"/>
</dbReference>
<dbReference type="EMBL" id="CP032050">
    <property type="protein sequence ID" value="AYN69081.1"/>
    <property type="molecule type" value="Genomic_DNA"/>
</dbReference>
<protein>
    <recommendedName>
        <fullName evidence="7">SdiA-regulated family protein</fullName>
    </recommendedName>
</protein>
<gene>
    <name evidence="5" type="ORF">D1013_17695</name>
</gene>
<evidence type="ECO:0000256" key="4">
    <source>
        <dbReference type="SAM" id="Phobius"/>
    </source>
</evidence>